<comment type="subcellular location">
    <subcellularLocation>
        <location evidence="8">Cytoplasm</location>
    </subcellularLocation>
</comment>
<comment type="caution">
    <text evidence="8">Lacks conserved residue(s) required for the propagation of feature annotation.</text>
</comment>
<dbReference type="InterPro" id="IPR036604">
    <property type="entry name" value="PurS-like_sf"/>
</dbReference>
<dbReference type="CDD" id="cd02204">
    <property type="entry name" value="PurL_repeat2"/>
    <property type="match status" value="1"/>
</dbReference>
<dbReference type="RefSeq" id="WP_345122450.1">
    <property type="nucleotide sequence ID" value="NZ_BAABDI010000007.1"/>
</dbReference>
<dbReference type="EMBL" id="BAABDI010000007">
    <property type="protein sequence ID" value="GAA3969118.1"/>
    <property type="molecule type" value="Genomic_DNA"/>
</dbReference>
<evidence type="ECO:0000256" key="1">
    <source>
        <dbReference type="ARBA" id="ARBA00022490"/>
    </source>
</evidence>
<dbReference type="PANTHER" id="PTHR43555:SF1">
    <property type="entry name" value="PHOSPHORIBOSYLFORMYLGLYCINAMIDINE SYNTHASE SUBUNIT PURL"/>
    <property type="match status" value="1"/>
</dbReference>
<dbReference type="EC" id="6.3.5.3" evidence="8"/>
<evidence type="ECO:0000256" key="5">
    <source>
        <dbReference type="ARBA" id="ARBA00022755"/>
    </source>
</evidence>
<feature type="binding site" evidence="8">
    <location>
        <begin position="553"/>
        <end position="555"/>
    </location>
    <ligand>
        <name>substrate</name>
    </ligand>
</feature>
<dbReference type="InterPro" id="IPR010918">
    <property type="entry name" value="PurM-like_C_dom"/>
</dbReference>
<evidence type="ECO:0000259" key="9">
    <source>
        <dbReference type="Pfam" id="PF00586"/>
    </source>
</evidence>
<feature type="binding site" evidence="8">
    <location>
        <position position="510"/>
    </location>
    <ligand>
        <name>Mg(2+)</name>
        <dbReference type="ChEBI" id="CHEBI:18420"/>
        <label>2</label>
    </ligand>
</feature>
<reference evidence="13" key="1">
    <citation type="journal article" date="2019" name="Int. J. Syst. Evol. Microbiol.">
        <title>The Global Catalogue of Microorganisms (GCM) 10K type strain sequencing project: providing services to taxonomists for standard genome sequencing and annotation.</title>
        <authorList>
            <consortium name="The Broad Institute Genomics Platform"/>
            <consortium name="The Broad Institute Genome Sequencing Center for Infectious Disease"/>
            <person name="Wu L."/>
            <person name="Ma J."/>
        </authorList>
    </citation>
    <scope>NUCLEOTIDE SEQUENCE [LARGE SCALE GENOMIC DNA]</scope>
    <source>
        <strain evidence="13">JCM 17217</strain>
    </source>
</reference>
<feature type="binding site" evidence="8">
    <location>
        <position position="847"/>
    </location>
    <ligand>
        <name>substrate</name>
    </ligand>
</feature>
<name>A0ABP7PPI0_9BACT</name>
<feature type="binding site" evidence="8">
    <location>
        <position position="844"/>
    </location>
    <ligand>
        <name>ATP</name>
        <dbReference type="ChEBI" id="CHEBI:30616"/>
    </ligand>
</feature>
<feature type="binding site" evidence="8">
    <location>
        <position position="799"/>
    </location>
    <ligand>
        <name>ATP</name>
        <dbReference type="ChEBI" id="CHEBI:30616"/>
    </ligand>
</feature>
<evidence type="ECO:0000256" key="2">
    <source>
        <dbReference type="ARBA" id="ARBA00022598"/>
    </source>
</evidence>
<dbReference type="InterPro" id="IPR041609">
    <property type="entry name" value="PurL_linker"/>
</dbReference>
<feature type="active site" evidence="8">
    <location>
        <position position="249"/>
    </location>
</feature>
<evidence type="ECO:0000256" key="6">
    <source>
        <dbReference type="ARBA" id="ARBA00022840"/>
    </source>
</evidence>
<accession>A0ABP7PPI0</accession>
<keyword evidence="4 8" id="KW-0547">Nucleotide-binding</keyword>
<evidence type="ECO:0000256" key="7">
    <source>
        <dbReference type="ARBA" id="ARBA00022842"/>
    </source>
</evidence>
<dbReference type="Gene3D" id="3.30.1280.10">
    <property type="entry name" value="Phosphoribosylformylglycinamidine synthase subunit PurS"/>
    <property type="match status" value="1"/>
</dbReference>
<keyword evidence="1 8" id="KW-0963">Cytoplasm</keyword>
<feature type="domain" description="PurM-like C-terminal" evidence="10">
    <location>
        <begin position="446"/>
        <end position="595"/>
    </location>
</feature>
<feature type="binding site" evidence="8">
    <location>
        <position position="347"/>
    </location>
    <ligand>
        <name>Mg(2+)</name>
        <dbReference type="ChEBI" id="CHEBI:18420"/>
        <label>2</label>
    </ligand>
</feature>
<feature type="binding site" evidence="8">
    <location>
        <position position="321"/>
    </location>
    <ligand>
        <name>ATP</name>
        <dbReference type="ChEBI" id="CHEBI:30616"/>
    </ligand>
</feature>
<keyword evidence="13" id="KW-1185">Reference proteome</keyword>
<keyword evidence="2 8" id="KW-0436">Ligase</keyword>
<evidence type="ECO:0000256" key="3">
    <source>
        <dbReference type="ARBA" id="ARBA00022723"/>
    </source>
</evidence>
<evidence type="ECO:0000259" key="11">
    <source>
        <dbReference type="Pfam" id="PF18072"/>
    </source>
</evidence>
<keyword evidence="5 8" id="KW-0658">Purine biosynthesis</keyword>
<feature type="active site" description="Proton acceptor" evidence="8">
    <location>
        <position position="325"/>
    </location>
</feature>
<feature type="domain" description="Phosphoribosylformylglycinamidine synthase linker" evidence="11">
    <location>
        <begin position="195"/>
        <end position="253"/>
    </location>
</feature>
<protein>
    <recommendedName>
        <fullName evidence="8">Phosphoribosylformylglycinamidine synthase subunit PurL</fullName>
        <shortName evidence="8">FGAM synthase</shortName>
        <ecNumber evidence="8">6.3.5.3</ecNumber>
    </recommendedName>
    <alternativeName>
        <fullName evidence="8">Formylglycinamide ribonucleotide amidotransferase subunit II</fullName>
        <shortName evidence="8">FGAR amidotransferase II</shortName>
        <shortName evidence="8">FGAR-AT II</shortName>
    </alternativeName>
    <alternativeName>
        <fullName evidence="8">Glutamine amidotransferase PurL</fullName>
    </alternativeName>
    <alternativeName>
        <fullName evidence="8">Phosphoribosylformylglycinamidine synthase subunit II</fullName>
    </alternativeName>
</protein>
<feature type="domain" description="PurM-like N-terminal" evidence="9">
    <location>
        <begin position="305"/>
        <end position="425"/>
    </location>
</feature>
<dbReference type="Pfam" id="PF00586">
    <property type="entry name" value="AIRS"/>
    <property type="match status" value="1"/>
</dbReference>
<keyword evidence="3 8" id="KW-0479">Metal-binding</keyword>
<feature type="binding site" evidence="8">
    <location>
        <position position="323"/>
    </location>
    <ligand>
        <name>Mg(2+)</name>
        <dbReference type="ChEBI" id="CHEBI:18420"/>
        <label>1</label>
    </ligand>
</feature>
<comment type="subunit">
    <text evidence="8">Monomer. Part of the FGAM synthase complex composed of 1 PurL, 1 PurQ and 2 PurS subunits.</text>
</comment>
<keyword evidence="7 8" id="KW-0460">Magnesium</keyword>
<dbReference type="InterPro" id="IPR036676">
    <property type="entry name" value="PurM-like_C_sf"/>
</dbReference>
<evidence type="ECO:0000256" key="8">
    <source>
        <dbReference type="HAMAP-Rule" id="MF_00420"/>
    </source>
</evidence>
<dbReference type="Pfam" id="PF02769">
    <property type="entry name" value="AIRS_C"/>
    <property type="match status" value="2"/>
</dbReference>
<feature type="binding site" evidence="8">
    <location>
        <position position="482"/>
    </location>
    <ligand>
        <name>substrate</name>
    </ligand>
</feature>
<dbReference type="Pfam" id="PF18072">
    <property type="entry name" value="FGAR-AT_linker"/>
    <property type="match status" value="1"/>
</dbReference>
<feature type="binding site" evidence="8">
    <location>
        <position position="346"/>
    </location>
    <ligand>
        <name>substrate</name>
    </ligand>
</feature>
<dbReference type="SUPFAM" id="SSF55326">
    <property type="entry name" value="PurM N-terminal domain-like"/>
    <property type="match status" value="2"/>
</dbReference>
<dbReference type="InterPro" id="IPR010074">
    <property type="entry name" value="PRibForGlyAmidine_synth_PurL"/>
</dbReference>
<comment type="catalytic activity">
    <reaction evidence="8">
        <text>N(2)-formyl-N(1)-(5-phospho-beta-D-ribosyl)glycinamide + L-glutamine + ATP + H2O = 2-formamido-N(1)-(5-O-phospho-beta-D-ribosyl)acetamidine + L-glutamate + ADP + phosphate + H(+)</text>
        <dbReference type="Rhea" id="RHEA:17129"/>
        <dbReference type="ChEBI" id="CHEBI:15377"/>
        <dbReference type="ChEBI" id="CHEBI:15378"/>
        <dbReference type="ChEBI" id="CHEBI:29985"/>
        <dbReference type="ChEBI" id="CHEBI:30616"/>
        <dbReference type="ChEBI" id="CHEBI:43474"/>
        <dbReference type="ChEBI" id="CHEBI:58359"/>
        <dbReference type="ChEBI" id="CHEBI:147286"/>
        <dbReference type="ChEBI" id="CHEBI:147287"/>
        <dbReference type="ChEBI" id="CHEBI:456216"/>
        <dbReference type="EC" id="6.3.5.3"/>
    </reaction>
</comment>
<dbReference type="Gene3D" id="3.30.1330.10">
    <property type="entry name" value="PurM-like, N-terminal domain"/>
    <property type="match status" value="2"/>
</dbReference>
<dbReference type="CDD" id="cd02203">
    <property type="entry name" value="PurL_repeat1"/>
    <property type="match status" value="1"/>
</dbReference>
<feature type="domain" description="PurM-like C-terminal" evidence="10">
    <location>
        <begin position="888"/>
        <end position="1024"/>
    </location>
</feature>
<dbReference type="SUPFAM" id="SSF109736">
    <property type="entry name" value="FGAM synthase PurL, linker domain"/>
    <property type="match status" value="1"/>
</dbReference>
<dbReference type="InterPro" id="IPR016188">
    <property type="entry name" value="PurM-like_N"/>
</dbReference>
<sequence length="1066" mass="114590">MPDNTTHTIQLTLKPGQHDGDGQRVAEAAARHLGLTTGRVRSAAVYTVRYPLSATQLSDFATRCLADPVLHEVRLNELTAAPGFATYILVARRPGVTDDEGTSAQNALADILNEPLDVHTQHIFSKKLYLLENDLPEADLRRIAEELLGNKLINWLEVGRVADGIRDYTPRPGGGAEAITEVISLTGRSDAELLQLSKENIYALNLEEMRAVRDYFAAADTQAERQAAGSPVDPTDCELEIIAQTWSEHCKHKEFSALINYKDLETGEEKQVDSLFKTYIKDATSEVDRQLRANGNDWLVKVFSDNAGAVRINADSLFVWKVETHNSPSAIDPYGGAITGILGNNRDPLATGIGGARLLFNTNVLCFGNPEYDGPLLTGQLHPRRILEGVRKGIEDGGNKSGVPTVNGAIVFDDRYAGKPLVYCGTGAVMPMQFAGLDSWEKKIDAGDRIVMAGGRVGKDGIHGATFSSIELDETAPATAVQIGSPITQKLAMDFLLLAARRGLLKCSTDNGAGGLSSSVGELAGISGGAVVELEKVPLKYPGLRPWEIFVSESQERFTLVVEPGKMAEITALGQEMEVELTDIGHFTADGFLDVRFDGAPVARLNMEFLHEGVPRKILEAEWTRPALVEPVLTPSPSPFPDGEGGLVSSANSNLDVDSNLKLESSSPSPSGKGLGDGVSIEVPLDLTETLTRLLGSLNICSRESVIRQYDHEVKGRTIVKPLMGATGQAPQDAAVVRFNFESWEGVAVSNGIIPRYGDLDAYHMSAGAFDEAVRQIIAVGGKLPNLTPGDGIFWSVNDNFCVPDSVYDPATNPDGKQKLAKLVRMCEALRDATAAYCIPLTSGKDSMKNDFKADGVKISVPPTVLYSMTAKMEDVRRAVTSDFKQNDDVVYLLGETHDELGGSEFYALHGQLGANVPKVDFARAKELYTLIGNANDQSLIQSCHDLSDGGLAVALAETTFGYGYGAEIELPAGGLPLATQLFSESHSRFLATVAPEDVVAFEQLLGNRATRLGRVTLDGQLTARHAGQTVVSASTATLRAAWTNGPVNRLLGVVSRDNLSHSNSL</sequence>
<dbReference type="SUPFAM" id="SSF56042">
    <property type="entry name" value="PurM C-terminal domain-like"/>
    <property type="match status" value="2"/>
</dbReference>
<comment type="function">
    <text evidence="8">Part of the phosphoribosylformylglycinamidine synthase complex involved in the purines biosynthetic pathway. Catalyzes the ATP-dependent conversion of formylglycinamide ribonucleotide (FGAR) and glutamine to yield formylglycinamidine ribonucleotide (FGAM) and glutamate. The FGAM synthase complex is composed of three subunits. PurQ produces an ammonia molecule by converting glutamine to glutamate. PurL transfers the ammonia molecule to FGAR to form FGAM in an ATP-dependent manner. PurS interacts with PurQ and PurL and is thought to assist in the transfer of the ammonia molecule from PurQ to PurL.</text>
</comment>
<organism evidence="12 13">
    <name type="scientific">Hymenobacter antarcticus</name>
    <dbReference type="NCBI Taxonomy" id="486270"/>
    <lineage>
        <taxon>Bacteria</taxon>
        <taxon>Pseudomonadati</taxon>
        <taxon>Bacteroidota</taxon>
        <taxon>Cytophagia</taxon>
        <taxon>Cytophagales</taxon>
        <taxon>Hymenobacteraceae</taxon>
        <taxon>Hymenobacter</taxon>
    </lineage>
</organism>
<dbReference type="InterPro" id="IPR036921">
    <property type="entry name" value="PurM-like_N_sf"/>
</dbReference>
<keyword evidence="6 8" id="KW-0067">ATP-binding</keyword>
<evidence type="ECO:0000313" key="12">
    <source>
        <dbReference type="EMBL" id="GAA3969118.1"/>
    </source>
</evidence>
<evidence type="ECO:0000313" key="13">
    <source>
        <dbReference type="Proteomes" id="UP001501556"/>
    </source>
</evidence>
<dbReference type="Proteomes" id="UP001501556">
    <property type="component" value="Unassembled WGS sequence"/>
</dbReference>
<proteinExistence type="inferred from homology"/>
<evidence type="ECO:0000256" key="4">
    <source>
        <dbReference type="ARBA" id="ARBA00022741"/>
    </source>
</evidence>
<comment type="pathway">
    <text evidence="8">Purine metabolism; IMP biosynthesis via de novo pathway; 5-amino-1-(5-phospho-D-ribosyl)imidazole from N(2)-formyl-N(1)-(5-phospho-D-ribosyl)glycinamide: step 1/2.</text>
</comment>
<dbReference type="Gene3D" id="3.90.650.10">
    <property type="entry name" value="PurM-like C-terminal domain"/>
    <property type="match status" value="2"/>
</dbReference>
<comment type="caution">
    <text evidence="12">The sequence shown here is derived from an EMBL/GenBank/DDBJ whole genome shotgun (WGS) entry which is preliminary data.</text>
</comment>
<evidence type="ECO:0000259" key="10">
    <source>
        <dbReference type="Pfam" id="PF02769"/>
    </source>
</evidence>
<dbReference type="HAMAP" id="MF_00420">
    <property type="entry name" value="PurL_2"/>
    <property type="match status" value="1"/>
</dbReference>
<comment type="similarity">
    <text evidence="8">Belongs to the FGAMS family.</text>
</comment>
<dbReference type="PANTHER" id="PTHR43555">
    <property type="entry name" value="PHOSPHORIBOSYLFORMYLGLYCINAMIDINE SYNTHASE SUBUNIT PURL"/>
    <property type="match status" value="1"/>
</dbReference>
<gene>
    <name evidence="8" type="primary">purL</name>
    <name evidence="12" type="ORF">GCM10022407_13850</name>
</gene>